<organism evidence="10 11">
    <name type="scientific">Kiloniella antarctica</name>
    <dbReference type="NCBI Taxonomy" id="1550907"/>
    <lineage>
        <taxon>Bacteria</taxon>
        <taxon>Pseudomonadati</taxon>
        <taxon>Pseudomonadota</taxon>
        <taxon>Alphaproteobacteria</taxon>
        <taxon>Rhodospirillales</taxon>
        <taxon>Kiloniellaceae</taxon>
        <taxon>Kiloniella</taxon>
    </lineage>
</organism>
<evidence type="ECO:0000256" key="7">
    <source>
        <dbReference type="ARBA" id="ARBA00023136"/>
    </source>
</evidence>
<evidence type="ECO:0000256" key="5">
    <source>
        <dbReference type="ARBA" id="ARBA00022692"/>
    </source>
</evidence>
<evidence type="ECO:0000256" key="8">
    <source>
        <dbReference type="RuleBase" id="RU363032"/>
    </source>
</evidence>
<dbReference type="SUPFAM" id="SSF161098">
    <property type="entry name" value="MetI-like"/>
    <property type="match status" value="1"/>
</dbReference>
<evidence type="ECO:0000256" key="6">
    <source>
        <dbReference type="ARBA" id="ARBA00022989"/>
    </source>
</evidence>
<dbReference type="InterPro" id="IPR035906">
    <property type="entry name" value="MetI-like_sf"/>
</dbReference>
<feature type="transmembrane region" description="Helical" evidence="8">
    <location>
        <begin position="219"/>
        <end position="239"/>
    </location>
</feature>
<evidence type="ECO:0000313" key="10">
    <source>
        <dbReference type="EMBL" id="MFD2206425.1"/>
    </source>
</evidence>
<evidence type="ECO:0000313" key="11">
    <source>
        <dbReference type="Proteomes" id="UP001597294"/>
    </source>
</evidence>
<feature type="transmembrane region" description="Helical" evidence="8">
    <location>
        <begin position="271"/>
        <end position="290"/>
    </location>
</feature>
<keyword evidence="4" id="KW-1003">Cell membrane</keyword>
<keyword evidence="7 8" id="KW-0472">Membrane</keyword>
<feature type="transmembrane region" description="Helical" evidence="8">
    <location>
        <begin position="167"/>
        <end position="189"/>
    </location>
</feature>
<name>A0ABW5BND3_9PROT</name>
<feature type="domain" description="ABC transmembrane type-1" evidence="9">
    <location>
        <begin position="80"/>
        <end position="287"/>
    </location>
</feature>
<dbReference type="Gene3D" id="1.10.3720.10">
    <property type="entry name" value="MetI-like"/>
    <property type="match status" value="1"/>
</dbReference>
<feature type="transmembrane region" description="Helical" evidence="8">
    <location>
        <begin position="117"/>
        <end position="139"/>
    </location>
</feature>
<comment type="similarity">
    <text evidence="2">Belongs to the binding-protein-dependent transport system permease family. CysTW subfamily.</text>
</comment>
<dbReference type="PROSITE" id="PS50928">
    <property type="entry name" value="ABC_TM1"/>
    <property type="match status" value="1"/>
</dbReference>
<dbReference type="EMBL" id="JBHUII010000004">
    <property type="protein sequence ID" value="MFD2206425.1"/>
    <property type="molecule type" value="Genomic_DNA"/>
</dbReference>
<feature type="transmembrane region" description="Helical" evidence="8">
    <location>
        <begin position="20"/>
        <end position="41"/>
    </location>
</feature>
<sequence>MSSAEIAVSKTGQSSVMPTLKLGTFLLMLPLLLWLFLLIVLPHVDLLIVSLREKLGYREYAFSLQNYTEFFVEPLYWNTFVRTAVMSILATFITLIIGFPVSYYIAKVMKGKKRNLLFMMCLIPFWVSELVRTFGWMILLRESGVLSSFIQWIGLVDGPVEFLYTDATLMVGLVYTSMLFMVVPLVSVLDTLDDSLIEAAYDLGGNTVSILREIVIPHAMPGIASGCIVVFMLTLGNYLTPTLLGGKDSLWFTEQIYNQFITRFNWESGSAFGFLLLFLSSAIVFVGLKLSRQTLADTVK</sequence>
<evidence type="ECO:0000256" key="2">
    <source>
        <dbReference type="ARBA" id="ARBA00007069"/>
    </source>
</evidence>
<evidence type="ECO:0000259" key="9">
    <source>
        <dbReference type="PROSITE" id="PS50928"/>
    </source>
</evidence>
<accession>A0ABW5BND3</accession>
<keyword evidence="6 8" id="KW-1133">Transmembrane helix</keyword>
<protein>
    <submittedName>
        <fullName evidence="10">ABC transporter permease</fullName>
    </submittedName>
</protein>
<gene>
    <name evidence="10" type="ORF">ACFSKO_12405</name>
</gene>
<reference evidence="11" key="1">
    <citation type="journal article" date="2019" name="Int. J. Syst. Evol. Microbiol.">
        <title>The Global Catalogue of Microorganisms (GCM) 10K type strain sequencing project: providing services to taxonomists for standard genome sequencing and annotation.</title>
        <authorList>
            <consortium name="The Broad Institute Genomics Platform"/>
            <consortium name="The Broad Institute Genome Sequencing Center for Infectious Disease"/>
            <person name="Wu L."/>
            <person name="Ma J."/>
        </authorList>
    </citation>
    <scope>NUCLEOTIDE SEQUENCE [LARGE SCALE GENOMIC DNA]</scope>
    <source>
        <strain evidence="11">CGMCC 4.7192</strain>
    </source>
</reference>
<dbReference type="InterPro" id="IPR000515">
    <property type="entry name" value="MetI-like"/>
</dbReference>
<feature type="transmembrane region" description="Helical" evidence="8">
    <location>
        <begin position="84"/>
        <end position="105"/>
    </location>
</feature>
<dbReference type="Pfam" id="PF00528">
    <property type="entry name" value="BPD_transp_1"/>
    <property type="match status" value="1"/>
</dbReference>
<dbReference type="Proteomes" id="UP001597294">
    <property type="component" value="Unassembled WGS sequence"/>
</dbReference>
<keyword evidence="3 8" id="KW-0813">Transport</keyword>
<dbReference type="CDD" id="cd06261">
    <property type="entry name" value="TM_PBP2"/>
    <property type="match status" value="1"/>
</dbReference>
<evidence type="ECO:0000256" key="1">
    <source>
        <dbReference type="ARBA" id="ARBA00004651"/>
    </source>
</evidence>
<dbReference type="PANTHER" id="PTHR42929">
    <property type="entry name" value="INNER MEMBRANE ABC TRANSPORTER PERMEASE PROTEIN YDCU-RELATED-RELATED"/>
    <property type="match status" value="1"/>
</dbReference>
<keyword evidence="5 8" id="KW-0812">Transmembrane</keyword>
<dbReference type="RefSeq" id="WP_380251987.1">
    <property type="nucleotide sequence ID" value="NZ_JBHUII010000004.1"/>
</dbReference>
<comment type="caution">
    <text evidence="10">The sequence shown here is derived from an EMBL/GenBank/DDBJ whole genome shotgun (WGS) entry which is preliminary data.</text>
</comment>
<evidence type="ECO:0000256" key="3">
    <source>
        <dbReference type="ARBA" id="ARBA00022448"/>
    </source>
</evidence>
<comment type="subcellular location">
    <subcellularLocation>
        <location evidence="1 8">Cell membrane</location>
        <topology evidence="1 8">Multi-pass membrane protein</topology>
    </subcellularLocation>
</comment>
<keyword evidence="11" id="KW-1185">Reference proteome</keyword>
<evidence type="ECO:0000256" key="4">
    <source>
        <dbReference type="ARBA" id="ARBA00022475"/>
    </source>
</evidence>
<proteinExistence type="inferred from homology"/>
<dbReference type="PANTHER" id="PTHR42929:SF1">
    <property type="entry name" value="INNER MEMBRANE ABC TRANSPORTER PERMEASE PROTEIN YDCU-RELATED"/>
    <property type="match status" value="1"/>
</dbReference>